<evidence type="ECO:0000256" key="6">
    <source>
        <dbReference type="SAM" id="Phobius"/>
    </source>
</evidence>
<evidence type="ECO:0000256" key="2">
    <source>
        <dbReference type="ARBA" id="ARBA00022475"/>
    </source>
</evidence>
<sequence length="124" mass="14120">MDGNFVIQLLKLIVLLPLVVFLIIFTMKYSGKYMEKMNRGKIIKIIEKVPLSQNTFLAVVSINNKPYLITNGEKGAQILLELNEESINDYMIGIQSQNQNALGFNLSSINLNWIKGKMKNEKNN</sequence>
<feature type="transmembrane region" description="Helical" evidence="6">
    <location>
        <begin position="6"/>
        <end position="27"/>
    </location>
</feature>
<dbReference type="GO" id="GO:0016020">
    <property type="term" value="C:membrane"/>
    <property type="evidence" value="ECO:0007669"/>
    <property type="project" value="InterPro"/>
</dbReference>
<dbReference type="Pfam" id="PF04347">
    <property type="entry name" value="FliO"/>
    <property type="match status" value="1"/>
</dbReference>
<evidence type="ECO:0000256" key="3">
    <source>
        <dbReference type="ARBA" id="ARBA00022692"/>
    </source>
</evidence>
<keyword evidence="5 6" id="KW-0472">Membrane</keyword>
<evidence type="ECO:0000256" key="4">
    <source>
        <dbReference type="ARBA" id="ARBA00022989"/>
    </source>
</evidence>
<dbReference type="GO" id="GO:0044781">
    <property type="term" value="P:bacterial-type flagellum organization"/>
    <property type="evidence" value="ECO:0007669"/>
    <property type="project" value="InterPro"/>
</dbReference>
<name>A0A017RVW6_9CLOT</name>
<organism evidence="7 8">
    <name type="scientific">Fervidicella metallireducens AeB</name>
    <dbReference type="NCBI Taxonomy" id="1403537"/>
    <lineage>
        <taxon>Bacteria</taxon>
        <taxon>Bacillati</taxon>
        <taxon>Bacillota</taxon>
        <taxon>Clostridia</taxon>
        <taxon>Eubacteriales</taxon>
        <taxon>Clostridiaceae</taxon>
        <taxon>Fervidicella</taxon>
    </lineage>
</organism>
<evidence type="ECO:0000313" key="8">
    <source>
        <dbReference type="Proteomes" id="UP000019681"/>
    </source>
</evidence>
<dbReference type="STRING" id="1403537.Q428_06085"/>
<evidence type="ECO:0000313" key="7">
    <source>
        <dbReference type="EMBL" id="EYE88832.1"/>
    </source>
</evidence>
<reference evidence="7 8" key="1">
    <citation type="journal article" date="2014" name="Genome Announc.">
        <title>Draft Genome Sequence of Fervidicella metallireducens Strain AeBT, an Iron-Reducing Thermoanaerobe from the Great Artesian Basin.</title>
        <authorList>
            <person name="Patel B.K."/>
        </authorList>
    </citation>
    <scope>NUCLEOTIDE SEQUENCE [LARGE SCALE GENOMIC DNA]</scope>
    <source>
        <strain evidence="7 8">AeB</strain>
    </source>
</reference>
<proteinExistence type="predicted"/>
<keyword evidence="8" id="KW-1185">Reference proteome</keyword>
<comment type="subcellular location">
    <subcellularLocation>
        <location evidence="1">Cell membrane</location>
    </subcellularLocation>
</comment>
<dbReference type="AlphaFoldDB" id="A0A017RVW6"/>
<evidence type="ECO:0008006" key="9">
    <source>
        <dbReference type="Google" id="ProtNLM"/>
    </source>
</evidence>
<comment type="caution">
    <text evidence="7">The sequence shown here is derived from an EMBL/GenBank/DDBJ whole genome shotgun (WGS) entry which is preliminary data.</text>
</comment>
<keyword evidence="4 6" id="KW-1133">Transmembrane helix</keyword>
<dbReference type="Proteomes" id="UP000019681">
    <property type="component" value="Unassembled WGS sequence"/>
</dbReference>
<dbReference type="OrthoDB" id="1956951at2"/>
<evidence type="ECO:0000256" key="5">
    <source>
        <dbReference type="ARBA" id="ARBA00023136"/>
    </source>
</evidence>
<keyword evidence="3 6" id="KW-0812">Transmembrane</keyword>
<dbReference type="InterPro" id="IPR022781">
    <property type="entry name" value="Flagellar_biosynth_FliO"/>
</dbReference>
<gene>
    <name evidence="7" type="ORF">Q428_06085</name>
</gene>
<keyword evidence="2" id="KW-1003">Cell membrane</keyword>
<evidence type="ECO:0000256" key="1">
    <source>
        <dbReference type="ARBA" id="ARBA00004236"/>
    </source>
</evidence>
<dbReference type="EMBL" id="AZQP01000013">
    <property type="protein sequence ID" value="EYE88832.1"/>
    <property type="molecule type" value="Genomic_DNA"/>
</dbReference>
<dbReference type="RefSeq" id="WP_035379074.1">
    <property type="nucleotide sequence ID" value="NZ_AZQP01000013.1"/>
</dbReference>
<accession>A0A017RVW6</accession>
<protein>
    <recommendedName>
        <fullName evidence="9">Flagellar biosynthesis protein FliZ</fullName>
    </recommendedName>
</protein>